<dbReference type="Pfam" id="PF06455">
    <property type="entry name" value="NADH5_C"/>
    <property type="match status" value="1"/>
</dbReference>
<evidence type="ECO:0000256" key="4">
    <source>
        <dbReference type="ARBA" id="ARBA00021096"/>
    </source>
</evidence>
<dbReference type="EC" id="7.1.1.2" evidence="3 17"/>
<keyword evidence="5 17" id="KW-0813">Transport</keyword>
<evidence type="ECO:0000256" key="3">
    <source>
        <dbReference type="ARBA" id="ARBA00012944"/>
    </source>
</evidence>
<feature type="transmembrane region" description="Helical" evidence="17">
    <location>
        <begin position="334"/>
        <end position="353"/>
    </location>
</feature>
<feature type="transmembrane region" description="Helical" evidence="17">
    <location>
        <begin position="539"/>
        <end position="556"/>
    </location>
</feature>
<evidence type="ECO:0000256" key="15">
    <source>
        <dbReference type="ARBA" id="ARBA00023136"/>
    </source>
</evidence>
<dbReference type="GO" id="GO:0003954">
    <property type="term" value="F:NADH dehydrogenase activity"/>
    <property type="evidence" value="ECO:0007669"/>
    <property type="project" value="TreeGrafter"/>
</dbReference>
<dbReference type="Pfam" id="PF00662">
    <property type="entry name" value="Proton_antipo_N"/>
    <property type="match status" value="1"/>
</dbReference>
<name>G9J3G0_9HYME</name>
<evidence type="ECO:0000313" key="21">
    <source>
        <dbReference type="EMBL" id="AEV76943.1"/>
    </source>
</evidence>
<feature type="transmembrane region" description="Helical" evidence="17">
    <location>
        <begin position="150"/>
        <end position="172"/>
    </location>
</feature>
<evidence type="ECO:0000259" key="18">
    <source>
        <dbReference type="Pfam" id="PF00361"/>
    </source>
</evidence>
<dbReference type="GO" id="GO:0008137">
    <property type="term" value="F:NADH dehydrogenase (ubiquinone) activity"/>
    <property type="evidence" value="ECO:0007669"/>
    <property type="project" value="UniProtKB-EC"/>
</dbReference>
<keyword evidence="10" id="KW-0249">Electron transport</keyword>
<dbReference type="PANTHER" id="PTHR42829:SF2">
    <property type="entry name" value="NADH-UBIQUINONE OXIDOREDUCTASE CHAIN 5"/>
    <property type="match status" value="1"/>
</dbReference>
<feature type="transmembrane region" description="Helical" evidence="17">
    <location>
        <begin position="212"/>
        <end position="230"/>
    </location>
</feature>
<dbReference type="PRINTS" id="PR01434">
    <property type="entry name" value="NADHDHGNASE5"/>
</dbReference>
<comment type="similarity">
    <text evidence="17">Belongs to the complex I subunit 5 family.</text>
</comment>
<dbReference type="GO" id="GO:0015990">
    <property type="term" value="P:electron transport coupled proton transport"/>
    <property type="evidence" value="ECO:0007669"/>
    <property type="project" value="TreeGrafter"/>
</dbReference>
<evidence type="ECO:0000256" key="12">
    <source>
        <dbReference type="ARBA" id="ARBA00023027"/>
    </source>
</evidence>
<keyword evidence="12 17" id="KW-0520">NAD</keyword>
<feature type="transmembrane region" description="Helical" evidence="17">
    <location>
        <begin position="419"/>
        <end position="438"/>
    </location>
</feature>
<evidence type="ECO:0000256" key="5">
    <source>
        <dbReference type="ARBA" id="ARBA00022448"/>
    </source>
</evidence>
<evidence type="ECO:0000256" key="8">
    <source>
        <dbReference type="ARBA" id="ARBA00022792"/>
    </source>
</evidence>
<comment type="subcellular location">
    <subcellularLocation>
        <location evidence="2">Mitochondrion inner membrane</location>
        <topology evidence="2">Multi-pass membrane protein</topology>
    </subcellularLocation>
</comment>
<keyword evidence="13 17" id="KW-0830">Ubiquinone</keyword>
<feature type="transmembrane region" description="Helical" evidence="17">
    <location>
        <begin position="267"/>
        <end position="286"/>
    </location>
</feature>
<keyword evidence="15 17" id="KW-0472">Membrane</keyword>
<feature type="transmembrane region" description="Helical" evidence="17">
    <location>
        <begin position="178"/>
        <end position="200"/>
    </location>
</feature>
<feature type="transmembrane region" description="Helical" evidence="17">
    <location>
        <begin position="7"/>
        <end position="29"/>
    </location>
</feature>
<keyword evidence="14 17" id="KW-0496">Mitochondrion</keyword>
<protein>
    <recommendedName>
        <fullName evidence="4 17">NADH-ubiquinone oxidoreductase chain 5</fullName>
        <ecNumber evidence="3 17">7.1.1.2</ecNumber>
    </recommendedName>
</protein>
<dbReference type="EMBL" id="JN799659">
    <property type="protein sequence ID" value="AEV76943.1"/>
    <property type="molecule type" value="Genomic_DNA"/>
</dbReference>
<feature type="transmembrane region" description="Helical" evidence="17">
    <location>
        <begin position="476"/>
        <end position="496"/>
    </location>
</feature>
<evidence type="ECO:0000256" key="1">
    <source>
        <dbReference type="ARBA" id="ARBA00003257"/>
    </source>
</evidence>
<dbReference type="GO" id="GO:0005743">
    <property type="term" value="C:mitochondrial inner membrane"/>
    <property type="evidence" value="ECO:0007669"/>
    <property type="project" value="UniProtKB-SubCell"/>
</dbReference>
<feature type="domain" description="NADH dehydrogenase subunit 5 C-terminal" evidence="20">
    <location>
        <begin position="388"/>
        <end position="555"/>
    </location>
</feature>
<feature type="transmembrane region" description="Helical" evidence="17">
    <location>
        <begin position="373"/>
        <end position="398"/>
    </location>
</feature>
<dbReference type="InterPro" id="IPR003945">
    <property type="entry name" value="NU5C-like"/>
</dbReference>
<feature type="transmembrane region" description="Helical" evidence="17">
    <location>
        <begin position="242"/>
        <end position="260"/>
    </location>
</feature>
<evidence type="ECO:0000256" key="10">
    <source>
        <dbReference type="ARBA" id="ARBA00022982"/>
    </source>
</evidence>
<dbReference type="InterPro" id="IPR001516">
    <property type="entry name" value="Proton_antipo_N"/>
</dbReference>
<evidence type="ECO:0000256" key="16">
    <source>
        <dbReference type="ARBA" id="ARBA00049551"/>
    </source>
</evidence>
<feature type="domain" description="NADH-Ubiquinone oxidoreductase (complex I) chain 5 N-terminal" evidence="19">
    <location>
        <begin position="40"/>
        <end position="88"/>
    </location>
</feature>
<evidence type="ECO:0000256" key="6">
    <source>
        <dbReference type="ARBA" id="ARBA00022660"/>
    </source>
</evidence>
<comment type="function">
    <text evidence="1">Core subunit of the mitochondrial membrane respiratory chain NADH dehydrogenase (Complex I) that is believed to belong to the minimal assembly required for catalysis. Complex I functions in the transfer of electrons from NADH to the respiratory chain. The immediate electron acceptor for the enzyme is believed to be ubiquinone.</text>
</comment>
<evidence type="ECO:0000256" key="7">
    <source>
        <dbReference type="ARBA" id="ARBA00022692"/>
    </source>
</evidence>
<gene>
    <name evidence="21" type="primary">ND5</name>
</gene>
<evidence type="ECO:0000256" key="17">
    <source>
        <dbReference type="RuleBase" id="RU003404"/>
    </source>
</evidence>
<dbReference type="InterPro" id="IPR001750">
    <property type="entry name" value="ND/Mrp_TM"/>
</dbReference>
<dbReference type="AlphaFoldDB" id="G9J3G0"/>
<keyword evidence="6" id="KW-0679">Respiratory chain</keyword>
<dbReference type="Pfam" id="PF00361">
    <property type="entry name" value="Proton_antipo_M"/>
    <property type="match status" value="1"/>
</dbReference>
<feature type="transmembrane region" description="Helical" evidence="17">
    <location>
        <begin position="88"/>
        <end position="105"/>
    </location>
</feature>
<comment type="catalytic activity">
    <reaction evidence="16 17">
        <text>a ubiquinone + NADH + 5 H(+)(in) = a ubiquinol + NAD(+) + 4 H(+)(out)</text>
        <dbReference type="Rhea" id="RHEA:29091"/>
        <dbReference type="Rhea" id="RHEA-COMP:9565"/>
        <dbReference type="Rhea" id="RHEA-COMP:9566"/>
        <dbReference type="ChEBI" id="CHEBI:15378"/>
        <dbReference type="ChEBI" id="CHEBI:16389"/>
        <dbReference type="ChEBI" id="CHEBI:17976"/>
        <dbReference type="ChEBI" id="CHEBI:57540"/>
        <dbReference type="ChEBI" id="CHEBI:57945"/>
        <dbReference type="EC" id="7.1.1.2"/>
    </reaction>
</comment>
<feature type="transmembrane region" description="Helical" evidence="17">
    <location>
        <begin position="444"/>
        <end position="469"/>
    </location>
</feature>
<evidence type="ECO:0000259" key="20">
    <source>
        <dbReference type="Pfam" id="PF06455"/>
    </source>
</evidence>
<evidence type="ECO:0000256" key="13">
    <source>
        <dbReference type="ARBA" id="ARBA00023075"/>
    </source>
</evidence>
<keyword evidence="9" id="KW-1278">Translocase</keyword>
<evidence type="ECO:0000256" key="11">
    <source>
        <dbReference type="ARBA" id="ARBA00022989"/>
    </source>
</evidence>
<dbReference type="InterPro" id="IPR010934">
    <property type="entry name" value="NADH_DH_su5_C"/>
</dbReference>
<evidence type="ECO:0000256" key="9">
    <source>
        <dbReference type="ARBA" id="ARBA00022967"/>
    </source>
</evidence>
<organism evidence="21">
    <name type="scientific">Camponotus vafer</name>
    <dbReference type="NCBI Taxonomy" id="251259"/>
    <lineage>
        <taxon>Eukaryota</taxon>
        <taxon>Metazoa</taxon>
        <taxon>Ecdysozoa</taxon>
        <taxon>Arthropoda</taxon>
        <taxon>Hexapoda</taxon>
        <taxon>Insecta</taxon>
        <taxon>Pterygota</taxon>
        <taxon>Neoptera</taxon>
        <taxon>Endopterygota</taxon>
        <taxon>Hymenoptera</taxon>
        <taxon>Apocrita</taxon>
        <taxon>Aculeata</taxon>
        <taxon>Formicoidea</taxon>
        <taxon>Formicidae</taxon>
        <taxon>Formicinae</taxon>
        <taxon>Camponotus</taxon>
    </lineage>
</organism>
<comment type="function">
    <text evidence="17">Core subunit of the mitochondrial membrane respiratory chain NADH dehydrogenase (Complex I) which catalyzes electron transfer from NADH through the respiratory chain, using ubiquinone as an electron acceptor. Essential for the catalytic activity and assembly of complex I.</text>
</comment>
<dbReference type="GO" id="GO:0042773">
    <property type="term" value="P:ATP synthesis coupled electron transport"/>
    <property type="evidence" value="ECO:0007669"/>
    <property type="project" value="InterPro"/>
</dbReference>
<accession>G9J3G0</accession>
<reference evidence="21" key="1">
    <citation type="journal article" date="2011" name="Genome Biol. Evol.">
        <title>Purifying selection, sequence composition and context-specific indel mutations shape intraspecific variation in a bacterial endosymbiont.</title>
        <authorList>
            <person name="Williams L.E."/>
            <person name="Wernegreen J.J."/>
        </authorList>
    </citation>
    <scope>NUCLEOTIDE SEQUENCE</scope>
</reference>
<evidence type="ECO:0000256" key="14">
    <source>
        <dbReference type="ARBA" id="ARBA00023128"/>
    </source>
</evidence>
<proteinExistence type="inferred from homology"/>
<sequence>MMINLYVYCYLMLMLSIFFYLMGMFLYYLELTIILEWLLFNLNSLNMEMMILLDWVTCLFISVVMLISSMIMLYSVVYMSGESNINRFIMLLNLFIFSMVLMIVSPNLISILFGWDGLGLSSYCLVIYYQNYISFNSGMVTVLCNRLGDLGLLMSISLVFVYGSWGMNGFMLSYKGELVMMMILLGGLTKSAQMPFSVWLPMAMAAPTPVSALVHSSTLVTAGVYLLLRFNSFLMSFNSQILLFYISVFTMFMAGLMANFEMDLKKVIALSTLSQLGLMMMILSLGMKFLSFYHLLTHAVFKSLLFMCAGILIHFMNNNQDIRFYGKLNEFLPFTMMSFYISSLALMGFPFMAGFYSKDLIMESIYMMNLNLFIISFVIMSIMFTISYSLRLLYYIFFSEFKWVSVCMIRESMLMNMSMIILLLFSIFGGAFFFWIYFFDNYFIFIPLSVKLITMDFMLVGVLLMMLLYMKNFIQIYILTYYFSSMWMLNHMYMWVYKPFMEMGVEGFKMDMEWVEFFGKDLMLKIMENLKIINNTFKMYMYMMIISMMVLVMFIII</sequence>
<keyword evidence="8" id="KW-0999">Mitochondrion inner membrane</keyword>
<dbReference type="PANTHER" id="PTHR42829">
    <property type="entry name" value="NADH-UBIQUINONE OXIDOREDUCTASE CHAIN 5"/>
    <property type="match status" value="1"/>
</dbReference>
<feature type="domain" description="NADH:quinone oxidoreductase/Mrp antiporter transmembrane" evidence="18">
    <location>
        <begin position="105"/>
        <end position="382"/>
    </location>
</feature>
<keyword evidence="11 17" id="KW-1133">Transmembrane helix</keyword>
<evidence type="ECO:0000259" key="19">
    <source>
        <dbReference type="Pfam" id="PF00662"/>
    </source>
</evidence>
<feature type="transmembrane region" description="Helical" evidence="17">
    <location>
        <begin position="292"/>
        <end position="313"/>
    </location>
</feature>
<evidence type="ECO:0000256" key="2">
    <source>
        <dbReference type="ARBA" id="ARBA00004448"/>
    </source>
</evidence>
<geneLocation type="mitochondrion" evidence="21"/>
<keyword evidence="7 17" id="KW-0812">Transmembrane</keyword>
<feature type="transmembrane region" description="Helical" evidence="17">
    <location>
        <begin position="49"/>
        <end position="76"/>
    </location>
</feature>